<dbReference type="Proteomes" id="UP000277671">
    <property type="component" value="Unassembled WGS sequence"/>
</dbReference>
<evidence type="ECO:0000313" key="5">
    <source>
        <dbReference type="Proteomes" id="UP000277671"/>
    </source>
</evidence>
<organism evidence="4 5">
    <name type="scientific">Micromonospora pisi</name>
    <dbReference type="NCBI Taxonomy" id="589240"/>
    <lineage>
        <taxon>Bacteria</taxon>
        <taxon>Bacillati</taxon>
        <taxon>Actinomycetota</taxon>
        <taxon>Actinomycetes</taxon>
        <taxon>Micromonosporales</taxon>
        <taxon>Micromonosporaceae</taxon>
        <taxon>Micromonospora</taxon>
    </lineage>
</organism>
<comment type="caution">
    <text evidence="4">The sequence shown here is derived from an EMBL/GenBank/DDBJ whole genome shotgun (WGS) entry which is preliminary data.</text>
</comment>
<dbReference type="InterPro" id="IPR003331">
    <property type="entry name" value="UDP_GlcNAc_Epimerase_2_dom"/>
</dbReference>
<dbReference type="SUPFAM" id="SSF53756">
    <property type="entry name" value="UDP-Glycosyltransferase/glycogen phosphorylase"/>
    <property type="match status" value="1"/>
</dbReference>
<sequence length="397" mass="41907">MDHHPTRPSGDPLPGRALRAVLFAGTRPEIVKLAPVAQALHTTGAQVQVIATGQHHDHRMAGSFFADLGVEPTAHWTLHGDEAARVGGLLGHALGYFATDRPDVAVVQGDTWTVPLVAMAARRYGVPVAHVEAGLRSYNPLSPEECNRTVAADLATVHLAPTEGAREHLLREGVAGSSVHVVGNTVCDVLRGSGVTAVPPAERAGILVTAHRSGTVDSPERLATLVDIVRALAERHTPVTFPLHPRTADRLAAAGLTDRLTHPGIALLDPQPHRRMLELIAGSALVATDSGGLQEEAGWFGVPALVLRESTPRPEGVALGQAVLVGLDPNRALAAATELLTPAAQRRIAAMPCPYGDGHTADRIAALLTDLHHTGRLRLREPGPDTSTHDISKEVDR</sequence>
<reference evidence="4 5" key="1">
    <citation type="submission" date="2018-10" db="EMBL/GenBank/DDBJ databases">
        <title>Sequencing the genomes of 1000 actinobacteria strains.</title>
        <authorList>
            <person name="Klenk H.-P."/>
        </authorList>
    </citation>
    <scope>NUCLEOTIDE SEQUENCE [LARGE SCALE GENOMIC DNA]</scope>
    <source>
        <strain evidence="4 5">DSM 45175</strain>
    </source>
</reference>
<dbReference type="PANTHER" id="PTHR43174:SF1">
    <property type="entry name" value="UDP-N-ACETYLGLUCOSAMINE 2-EPIMERASE"/>
    <property type="match status" value="1"/>
</dbReference>
<evidence type="ECO:0000259" key="3">
    <source>
        <dbReference type="Pfam" id="PF02350"/>
    </source>
</evidence>
<dbReference type="InterPro" id="IPR029767">
    <property type="entry name" value="WecB-like"/>
</dbReference>
<dbReference type="Gene3D" id="3.40.50.2000">
    <property type="entry name" value="Glycogen Phosphorylase B"/>
    <property type="match status" value="2"/>
</dbReference>
<dbReference type="GO" id="GO:0016853">
    <property type="term" value="F:isomerase activity"/>
    <property type="evidence" value="ECO:0007669"/>
    <property type="project" value="UniProtKB-KW"/>
</dbReference>
<accession>A0A495JU50</accession>
<keyword evidence="5" id="KW-1185">Reference proteome</keyword>
<evidence type="ECO:0000256" key="1">
    <source>
        <dbReference type="RuleBase" id="RU003513"/>
    </source>
</evidence>
<dbReference type="NCBIfam" id="TIGR00236">
    <property type="entry name" value="wecB"/>
    <property type="match status" value="1"/>
</dbReference>
<keyword evidence="1" id="KW-0413">Isomerase</keyword>
<dbReference type="AlphaFoldDB" id="A0A495JU50"/>
<gene>
    <name evidence="4" type="ORF">BDK92_6978</name>
</gene>
<dbReference type="Pfam" id="PF02350">
    <property type="entry name" value="Epimerase_2"/>
    <property type="match status" value="1"/>
</dbReference>
<dbReference type="CDD" id="cd03786">
    <property type="entry name" value="GTB_UDP-GlcNAc_2-Epimerase"/>
    <property type="match status" value="1"/>
</dbReference>
<dbReference type="OrthoDB" id="9803238at2"/>
<feature type="domain" description="UDP-N-acetylglucosamine 2-epimerase" evidence="3">
    <location>
        <begin position="41"/>
        <end position="368"/>
    </location>
</feature>
<proteinExistence type="inferred from homology"/>
<feature type="region of interest" description="Disordered" evidence="2">
    <location>
        <begin position="377"/>
        <end position="397"/>
    </location>
</feature>
<name>A0A495JU50_9ACTN</name>
<dbReference type="EMBL" id="RBKT01000001">
    <property type="protein sequence ID" value="RKR92537.1"/>
    <property type="molecule type" value="Genomic_DNA"/>
</dbReference>
<comment type="similarity">
    <text evidence="1">Belongs to the UDP-N-acetylglucosamine 2-epimerase family.</text>
</comment>
<dbReference type="PANTHER" id="PTHR43174">
    <property type="entry name" value="UDP-N-ACETYLGLUCOSAMINE 2-EPIMERASE"/>
    <property type="match status" value="1"/>
</dbReference>
<evidence type="ECO:0000313" key="4">
    <source>
        <dbReference type="EMBL" id="RKR92537.1"/>
    </source>
</evidence>
<dbReference type="RefSeq" id="WP_121160511.1">
    <property type="nucleotide sequence ID" value="NZ_RBKT01000001.1"/>
</dbReference>
<evidence type="ECO:0000256" key="2">
    <source>
        <dbReference type="SAM" id="MobiDB-lite"/>
    </source>
</evidence>
<protein>
    <submittedName>
        <fullName evidence="4">UDP-N-acetylglucosamine 2-epimerase (Non-hydrolysing)</fullName>
    </submittedName>
</protein>